<evidence type="ECO:0000256" key="5">
    <source>
        <dbReference type="SAM" id="MobiDB-lite"/>
    </source>
</evidence>
<dbReference type="EnsemblMetazoa" id="XM_021041693.2">
    <property type="protein sequence ID" value="XP_020897352.1"/>
    <property type="gene ID" value="LOC110236194"/>
</dbReference>
<evidence type="ECO:0000313" key="7">
    <source>
        <dbReference type="EnsemblMetazoa" id="XP_020897352.1"/>
    </source>
</evidence>
<feature type="region of interest" description="Disordered" evidence="5">
    <location>
        <begin position="471"/>
        <end position="510"/>
    </location>
</feature>
<dbReference type="RefSeq" id="XP_020897352.1">
    <property type="nucleotide sequence ID" value="XM_021041693.2"/>
</dbReference>
<dbReference type="OrthoDB" id="419734at2759"/>
<feature type="transmembrane region" description="Helical" evidence="6">
    <location>
        <begin position="177"/>
        <end position="199"/>
    </location>
</feature>
<evidence type="ECO:0008006" key="9">
    <source>
        <dbReference type="Google" id="ProtNLM"/>
    </source>
</evidence>
<evidence type="ECO:0000256" key="3">
    <source>
        <dbReference type="ARBA" id="ARBA00022989"/>
    </source>
</evidence>
<dbReference type="KEGG" id="epa:110236194"/>
<keyword evidence="8" id="KW-1185">Reference proteome</keyword>
<feature type="transmembrane region" description="Helical" evidence="6">
    <location>
        <begin position="12"/>
        <end position="29"/>
    </location>
</feature>
<reference evidence="7" key="1">
    <citation type="submission" date="2022-11" db="UniProtKB">
        <authorList>
            <consortium name="EnsemblMetazoa"/>
        </authorList>
    </citation>
    <scope>IDENTIFICATION</scope>
</reference>
<feature type="compositionally biased region" description="Polar residues" evidence="5">
    <location>
        <begin position="472"/>
        <end position="491"/>
    </location>
</feature>
<feature type="transmembrane region" description="Helical" evidence="6">
    <location>
        <begin position="205"/>
        <end position="226"/>
    </location>
</feature>
<feature type="transmembrane region" description="Helical" evidence="6">
    <location>
        <begin position="302"/>
        <end position="322"/>
    </location>
</feature>
<evidence type="ECO:0000256" key="2">
    <source>
        <dbReference type="ARBA" id="ARBA00022692"/>
    </source>
</evidence>
<dbReference type="AlphaFoldDB" id="A0A913X1A9"/>
<keyword evidence="4 6" id="KW-0472">Membrane</keyword>
<dbReference type="SUPFAM" id="SSF103473">
    <property type="entry name" value="MFS general substrate transporter"/>
    <property type="match status" value="1"/>
</dbReference>
<dbReference type="GO" id="GO:0022857">
    <property type="term" value="F:transmembrane transporter activity"/>
    <property type="evidence" value="ECO:0007669"/>
    <property type="project" value="InterPro"/>
</dbReference>
<dbReference type="Pfam" id="PF07690">
    <property type="entry name" value="MFS_1"/>
    <property type="match status" value="1"/>
</dbReference>
<dbReference type="InterPro" id="IPR036259">
    <property type="entry name" value="MFS_trans_sf"/>
</dbReference>
<feature type="transmembrane region" description="Helical" evidence="6">
    <location>
        <begin position="112"/>
        <end position="132"/>
    </location>
</feature>
<evidence type="ECO:0000256" key="4">
    <source>
        <dbReference type="ARBA" id="ARBA00023136"/>
    </source>
</evidence>
<name>A0A913X1A9_EXADI</name>
<keyword evidence="2 6" id="KW-0812">Transmembrane</keyword>
<evidence type="ECO:0000256" key="6">
    <source>
        <dbReference type="SAM" id="Phobius"/>
    </source>
</evidence>
<dbReference type="InterPro" id="IPR011701">
    <property type="entry name" value="MFS"/>
</dbReference>
<organism evidence="7 8">
    <name type="scientific">Exaiptasia diaphana</name>
    <name type="common">Tropical sea anemone</name>
    <name type="synonym">Aiptasia pulchella</name>
    <dbReference type="NCBI Taxonomy" id="2652724"/>
    <lineage>
        <taxon>Eukaryota</taxon>
        <taxon>Metazoa</taxon>
        <taxon>Cnidaria</taxon>
        <taxon>Anthozoa</taxon>
        <taxon>Hexacorallia</taxon>
        <taxon>Actiniaria</taxon>
        <taxon>Aiptasiidae</taxon>
        <taxon>Exaiptasia</taxon>
    </lineage>
</organism>
<dbReference type="Gene3D" id="1.20.1250.20">
    <property type="entry name" value="MFS general substrate transporter like domains"/>
    <property type="match status" value="1"/>
</dbReference>
<dbReference type="OMA" id="KTAMINM"/>
<protein>
    <recommendedName>
        <fullName evidence="9">Proton-coupled folate transporter</fullName>
    </recommendedName>
</protein>
<evidence type="ECO:0000313" key="8">
    <source>
        <dbReference type="Proteomes" id="UP000887567"/>
    </source>
</evidence>
<feature type="transmembrane region" description="Helical" evidence="6">
    <location>
        <begin position="80"/>
        <end position="100"/>
    </location>
</feature>
<dbReference type="GeneID" id="110236194"/>
<proteinExistence type="predicted"/>
<sequence>MGQRKQFSIKQLVTVEPVIFFYAFALFMHQPVIQQYIYFRIAKAKGFPYETNKASSCGNATSLNSTLIELEKEVQSLSSYVLLGVVLFSSIPSLFTSLLIGSWTDSRGRKPALLLPALGSSIEAGLAIAVMYMEWPVYVLFIGGAINGISGYFTTVVMGVMAYVVDTTDESHHSVRLAVLELLTYAGGMVSQLTSGLWIEKYGFITPYWFILGCLLFSVLYTAIFVPESRPPSDLPDEKVSFFSCKSLKRIYKVYSAPREGGRRNLVLITICSGILQSVLMGLTATITLFMIHTPLCFSPEWVGYFTAWRSLSIGLGAILGIKLLGKCFSELTIARFGILTRLGSLVLLGFSTTKLLIYMVPLVGLLNGCPLPIMRGMLSRIVSSDEQGALFAAVASLETLSNFLGSFMFNTLYPASLKADFPPFVFLLGAGLTIIPFVLLWFLKNPRSLLTKRDRVQIVGNSGEIDDDSLKNTVDNFDPDSSATETSPLTDSMRHRGSYTNNAAPEAVA</sequence>
<keyword evidence="3 6" id="KW-1133">Transmembrane helix</keyword>
<dbReference type="PANTHER" id="PTHR23507">
    <property type="entry name" value="ZGC:174356"/>
    <property type="match status" value="1"/>
</dbReference>
<dbReference type="GO" id="GO:0016020">
    <property type="term" value="C:membrane"/>
    <property type="evidence" value="ECO:0007669"/>
    <property type="project" value="UniProtKB-SubCell"/>
</dbReference>
<accession>A0A913X1A9</accession>
<dbReference type="Proteomes" id="UP000887567">
    <property type="component" value="Unplaced"/>
</dbReference>
<evidence type="ECO:0000256" key="1">
    <source>
        <dbReference type="ARBA" id="ARBA00004141"/>
    </source>
</evidence>
<feature type="transmembrane region" description="Helical" evidence="6">
    <location>
        <begin position="422"/>
        <end position="444"/>
    </location>
</feature>
<feature type="transmembrane region" description="Helical" evidence="6">
    <location>
        <begin position="266"/>
        <end position="290"/>
    </location>
</feature>
<dbReference type="PANTHER" id="PTHR23507:SF1">
    <property type="entry name" value="FI18259P1-RELATED"/>
    <property type="match status" value="1"/>
</dbReference>
<feature type="transmembrane region" description="Helical" evidence="6">
    <location>
        <begin position="138"/>
        <end position="165"/>
    </location>
</feature>
<comment type="subcellular location">
    <subcellularLocation>
        <location evidence="1">Membrane</location>
        <topology evidence="1">Multi-pass membrane protein</topology>
    </subcellularLocation>
</comment>